<accession>A0A8J5F4B0</accession>
<organism evidence="7 8">
    <name type="scientific">Zingiber officinale</name>
    <name type="common">Ginger</name>
    <name type="synonym">Amomum zingiber</name>
    <dbReference type="NCBI Taxonomy" id="94328"/>
    <lineage>
        <taxon>Eukaryota</taxon>
        <taxon>Viridiplantae</taxon>
        <taxon>Streptophyta</taxon>
        <taxon>Embryophyta</taxon>
        <taxon>Tracheophyta</taxon>
        <taxon>Spermatophyta</taxon>
        <taxon>Magnoliopsida</taxon>
        <taxon>Liliopsida</taxon>
        <taxon>Zingiberales</taxon>
        <taxon>Zingiberaceae</taxon>
        <taxon>Zingiber</taxon>
    </lineage>
</organism>
<feature type="compositionally biased region" description="Polar residues" evidence="6">
    <location>
        <begin position="891"/>
        <end position="902"/>
    </location>
</feature>
<feature type="compositionally biased region" description="Basic and acidic residues" evidence="6">
    <location>
        <begin position="1197"/>
        <end position="1215"/>
    </location>
</feature>
<feature type="compositionally biased region" description="Acidic residues" evidence="6">
    <location>
        <begin position="1328"/>
        <end position="1340"/>
    </location>
</feature>
<comment type="similarity">
    <text evidence="4">Belongs to the CRWN family.</text>
</comment>
<evidence type="ECO:0000256" key="3">
    <source>
        <dbReference type="ARBA" id="ARBA00024186"/>
    </source>
</evidence>
<reference evidence="7 8" key="1">
    <citation type="submission" date="2020-08" db="EMBL/GenBank/DDBJ databases">
        <title>Plant Genome Project.</title>
        <authorList>
            <person name="Zhang R.-G."/>
        </authorList>
    </citation>
    <scope>NUCLEOTIDE SEQUENCE [LARGE SCALE GENOMIC DNA]</scope>
    <source>
        <tissue evidence="7">Rhizome</tissue>
    </source>
</reference>
<sequence length="1356" mass="155416">MFTPQKKGWSLSPSIRDFNENGLDSPSNPQGRVGGPSSLKGKGKSVVEEPRPPQALLVENGGDTIGGWGAEVEAWRHFRDAGSSYAYLALQTCTLHEYQYNLGLLLIEKKDSIAKYEEVRQALAEAGEILKREKAAHLIVVSEYENREEKWQKDLGIEKQKVAVVLERQRLNLSNVQTHFSSNVVAVKLIGKDALSFRVEQLVLGDFGRTVVAVVLRRHGRYQSRIKSSMRNSVYCIMMPLLARPLCHPHAISLFLEKDLRDVGSEIAEVKFTSEKKLAEAQALEAGLEEKYLEIEAKAHAADAKLAEASRRSSELDRKLDDLQSQKRKLEKEYLSLTSEQKAHEKDLTKQREDFFIWERKLQDSQKRLVDGQRLLNEREDKASELDKMLKRKQREIEDAEKVIEASKKSLKLEEDDISIRLSALASKEKEAEIKFESVEKKERELFLREEKLNAREKVEIQKLLDDHNALLDSKRQKFELEMEKRRKAFDEETKLKVIELEEKNKEIGHKEEKITERENLLEVRALKLQEMEKDIDSKSQVLKKWEESIKAAEIKLEKENHQLKSDRQELLKSVSEVESMKMAIEAEKVQIIKEEEHLKLTRQEREEHNLFQLKLKQEIENYKIMKDSLDRQKEDLRHQREKFEKEWELLDDKQLALEFDLKKVDEDREKFEKWRIDEEERITNEAQEERISMEDKWEDFRMKKEIFEKTMEREKLDVHEMLECERAAMSRDLELRKLEFENEMDKTKEAMEKDLQDRESEFQRKKASELNEVKSLSSANELKSRILKADQEQLEKEKDYLSACRKKFENDQLDIQKDIDALHSLNMEMKEQREHFVKERENFLAMAQQCKICKNCGFQIHDVDLLCLQDTGVIQLPRLISEDNLKPKNSETTPQAMSPSMTPRGGLSWLQKCSRLFNFSPTRKIENVEDQGKSSSSLGSRLDNEVLKGGTNDESAPPQGIATHPFISHRSEACSEIKLNEESKGLDGSVDEAEPPVVVVDSSADIDGIQTDIFDKEVVAGQAVQTETQYDKEKISVFLGNDSQPKAAEITTCQTTQSKPKKIRRTRTVKRVVEEAKDFLGKTSNKKNELTNGQSLSSDFQEVNDHNLVNVGKKRSISHVSIPSEQDVDSETPEISSLGVHCKRRQIAAPQTQAVGEKRYNFRRTTIATAASAAQPVADQTKGRAIGSYQQVSGNEKLKSNGDGEGTSKLRLETGPESSLVEGAKSIEVQKTAAQNIAEVQISQKLVRKGYAAVPEQEMEIHDDDAEKFVETSEQTDEDRGQEMEIHDNDEEKSIEPSEQNGEDRVMAHEAAALVTEPNTPVGGWSEDGDSDEDEEDSEILNASIGKKLWTFFTS</sequence>
<dbReference type="GO" id="GO:0005652">
    <property type="term" value="C:nuclear lamina"/>
    <property type="evidence" value="ECO:0007669"/>
    <property type="project" value="UniProtKB-SubCell"/>
</dbReference>
<feature type="region of interest" description="Disordered" evidence="6">
    <location>
        <begin position="1190"/>
        <end position="1219"/>
    </location>
</feature>
<evidence type="ECO:0000256" key="2">
    <source>
        <dbReference type="ARBA" id="ARBA00023242"/>
    </source>
</evidence>
<evidence type="ECO:0000313" key="8">
    <source>
        <dbReference type="Proteomes" id="UP000734854"/>
    </source>
</evidence>
<keyword evidence="8" id="KW-1185">Reference proteome</keyword>
<evidence type="ECO:0000256" key="5">
    <source>
        <dbReference type="SAM" id="Coils"/>
    </source>
</evidence>
<feature type="coiled-coil region" evidence="5">
    <location>
        <begin position="278"/>
        <end position="347"/>
    </location>
</feature>
<feature type="coiled-coil region" evidence="5">
    <location>
        <begin position="613"/>
        <end position="697"/>
    </location>
</feature>
<evidence type="ECO:0000313" key="7">
    <source>
        <dbReference type="EMBL" id="KAG6477932.1"/>
    </source>
</evidence>
<gene>
    <name evidence="7" type="ORF">ZIOFF_061364</name>
</gene>
<dbReference type="EMBL" id="JACMSC010000017">
    <property type="protein sequence ID" value="KAG6477932.1"/>
    <property type="molecule type" value="Genomic_DNA"/>
</dbReference>
<feature type="compositionally biased region" description="Basic and acidic residues" evidence="6">
    <location>
        <begin position="1279"/>
        <end position="1309"/>
    </location>
</feature>
<feature type="region of interest" description="Disordered" evidence="6">
    <location>
        <begin position="885"/>
        <end position="905"/>
    </location>
</feature>
<dbReference type="GO" id="GO:0006997">
    <property type="term" value="P:nucleus organization"/>
    <property type="evidence" value="ECO:0007669"/>
    <property type="project" value="InterPro"/>
</dbReference>
<comment type="subcellular location">
    <subcellularLocation>
        <location evidence="3">Nucleus lamina</location>
    </subcellularLocation>
</comment>
<keyword evidence="2" id="KW-0539">Nucleus</keyword>
<feature type="coiled-coil region" evidence="5">
    <location>
        <begin position="501"/>
        <end position="574"/>
    </location>
</feature>
<evidence type="ECO:0000256" key="6">
    <source>
        <dbReference type="SAM" id="MobiDB-lite"/>
    </source>
</evidence>
<feature type="coiled-coil region" evidence="5">
    <location>
        <begin position="731"/>
        <end position="758"/>
    </location>
</feature>
<name>A0A8J5F4B0_ZINOF</name>
<feature type="region of interest" description="Disordered" evidence="6">
    <location>
        <begin position="1259"/>
        <end position="1345"/>
    </location>
</feature>
<feature type="coiled-coil region" evidence="5">
    <location>
        <begin position="376"/>
        <end position="442"/>
    </location>
</feature>
<evidence type="ECO:0000256" key="4">
    <source>
        <dbReference type="ARBA" id="ARBA00024208"/>
    </source>
</evidence>
<dbReference type="Proteomes" id="UP000734854">
    <property type="component" value="Unassembled WGS sequence"/>
</dbReference>
<dbReference type="PANTHER" id="PTHR31908:SF11">
    <property type="entry name" value="PROTEIN CROWDED NUCLEI 1"/>
    <property type="match status" value="1"/>
</dbReference>
<proteinExistence type="inferred from homology"/>
<keyword evidence="1 5" id="KW-0175">Coiled coil</keyword>
<protein>
    <submittedName>
        <fullName evidence="7">Uncharacterized protein</fullName>
    </submittedName>
</protein>
<dbReference type="PANTHER" id="PTHR31908">
    <property type="entry name" value="PROTEIN CROWDED NUCLEI 4"/>
    <property type="match status" value="1"/>
</dbReference>
<feature type="region of interest" description="Disordered" evidence="6">
    <location>
        <begin position="928"/>
        <end position="960"/>
    </location>
</feature>
<feature type="region of interest" description="Disordered" evidence="6">
    <location>
        <begin position="1"/>
        <end position="51"/>
    </location>
</feature>
<evidence type="ECO:0000256" key="1">
    <source>
        <dbReference type="ARBA" id="ARBA00023054"/>
    </source>
</evidence>
<comment type="caution">
    <text evidence="7">The sequence shown here is derived from an EMBL/GenBank/DDBJ whole genome shotgun (WGS) entry which is preliminary data.</text>
</comment>
<dbReference type="InterPro" id="IPR040418">
    <property type="entry name" value="CRWN"/>
</dbReference>